<dbReference type="AlphaFoldDB" id="A0AA88GQD2"/>
<reference evidence="1 2" key="1">
    <citation type="journal article" date="2018" name="BMC Genomics">
        <title>The genome of Naegleria lovaniensis, the basis for a comparative approach to unravel pathogenicity factors of the human pathogenic amoeba N. fowleri.</title>
        <authorList>
            <person name="Liechti N."/>
            <person name="Schurch N."/>
            <person name="Bruggmann R."/>
            <person name="Wittwer M."/>
        </authorList>
    </citation>
    <scope>NUCLEOTIDE SEQUENCE [LARGE SCALE GENOMIC DNA]</scope>
    <source>
        <strain evidence="1 2">ATCC 30569</strain>
    </source>
</reference>
<dbReference type="GeneID" id="68094466"/>
<evidence type="ECO:0000313" key="2">
    <source>
        <dbReference type="Proteomes" id="UP000816034"/>
    </source>
</evidence>
<protein>
    <submittedName>
        <fullName evidence="1">Uncharacterized protein</fullName>
    </submittedName>
</protein>
<dbReference type="EMBL" id="PYSW02000014">
    <property type="protein sequence ID" value="KAG2386975.1"/>
    <property type="molecule type" value="Genomic_DNA"/>
</dbReference>
<gene>
    <name evidence="1" type="ORF">C9374_002010</name>
</gene>
<dbReference type="Proteomes" id="UP000816034">
    <property type="component" value="Unassembled WGS sequence"/>
</dbReference>
<comment type="caution">
    <text evidence="1">The sequence shown here is derived from an EMBL/GenBank/DDBJ whole genome shotgun (WGS) entry which is preliminary data.</text>
</comment>
<name>A0AA88GQD2_NAELO</name>
<keyword evidence="2" id="KW-1185">Reference proteome</keyword>
<accession>A0AA88GQD2</accession>
<dbReference type="RefSeq" id="XP_044550967.1">
    <property type="nucleotide sequence ID" value="XM_044691382.1"/>
</dbReference>
<sequence length="279" mass="32920">MISQQQPQHEDLLQVLTTFGSKMRTTYKTDQMLRRIQQKTHHTTWMLEDNFDPLASDNKFTTTHADRFYIPNETMSRPLYHKFVMGSERSKGLLNVLGFCMLHKKLKKENQTLIWKNQIVERIGLQLTMVKCNSINWSSAPSYKGGVVNRWGDDWCVLCIEFKNPENDSTKIAYFDLMPEVHDIYNETTLSNGVHEFDPSNLTHKSEYQTIDETETNREFISKHDPPLENTTILCETIFKVTKEVLWEDQAVNFVKEQFTQEFKHLLVEETRKFYSTFE</sequence>
<evidence type="ECO:0000313" key="1">
    <source>
        <dbReference type="EMBL" id="KAG2386975.1"/>
    </source>
</evidence>
<proteinExistence type="predicted"/>
<organism evidence="1 2">
    <name type="scientific">Naegleria lovaniensis</name>
    <name type="common">Amoeba</name>
    <dbReference type="NCBI Taxonomy" id="51637"/>
    <lineage>
        <taxon>Eukaryota</taxon>
        <taxon>Discoba</taxon>
        <taxon>Heterolobosea</taxon>
        <taxon>Tetramitia</taxon>
        <taxon>Eutetramitia</taxon>
        <taxon>Vahlkampfiidae</taxon>
        <taxon>Naegleria</taxon>
    </lineage>
</organism>